<proteinExistence type="predicted"/>
<comment type="caution">
    <text evidence="1">The sequence shown here is derived from an EMBL/GenBank/DDBJ whole genome shotgun (WGS) entry which is preliminary data.</text>
</comment>
<evidence type="ECO:0000313" key="1">
    <source>
        <dbReference type="EMBL" id="HGE99713.1"/>
    </source>
</evidence>
<name>A0A7C3YTB7_UNCW3</name>
<accession>A0A7C3YTB7</accession>
<dbReference type="Gene3D" id="3.40.1000.10">
    <property type="entry name" value="Mog1/PsbP, alpha/beta/alpha sandwich"/>
    <property type="match status" value="1"/>
</dbReference>
<sequence length="237" mass="27025">MAGSEKMDKQPRLKADKMSRSKLPLAVLFLLEVKKRKQKQGGKAMRKLCLTIGWVTIILIIGCGRSGEKVKVPELGLSMNLPSGWRVDKENPRMFFATKNPDKNYGMVADYPLEIRTLEGELIKSQPTLEEYVDNKLDQVKRMETMTKGLGKILEEMIPGEQEIEEQIPQISIISKTHRTISGFEAIEIVTEAEYTIIEVNIRKGERVIQVSFRTPRDDFPELESSFRNALNSIEIQ</sequence>
<protein>
    <submittedName>
        <fullName evidence="1">Uncharacterized protein</fullName>
    </submittedName>
</protein>
<dbReference type="EMBL" id="DTMQ01000041">
    <property type="protein sequence ID" value="HGE99713.1"/>
    <property type="molecule type" value="Genomic_DNA"/>
</dbReference>
<organism evidence="1">
    <name type="scientific">candidate division WOR-3 bacterium</name>
    <dbReference type="NCBI Taxonomy" id="2052148"/>
    <lineage>
        <taxon>Bacteria</taxon>
        <taxon>Bacteria division WOR-3</taxon>
    </lineage>
</organism>
<gene>
    <name evidence="1" type="ORF">ENX07_06585</name>
</gene>
<dbReference type="AlphaFoldDB" id="A0A7C3YTB7"/>
<reference evidence="1" key="1">
    <citation type="journal article" date="2020" name="mSystems">
        <title>Genome- and Community-Level Interaction Insights into Carbon Utilization and Element Cycling Functions of Hydrothermarchaeota in Hydrothermal Sediment.</title>
        <authorList>
            <person name="Zhou Z."/>
            <person name="Liu Y."/>
            <person name="Xu W."/>
            <person name="Pan J."/>
            <person name="Luo Z.H."/>
            <person name="Li M."/>
        </authorList>
    </citation>
    <scope>NUCLEOTIDE SEQUENCE [LARGE SCALE GENOMIC DNA]</scope>
    <source>
        <strain evidence="1">SpSt-906</strain>
    </source>
</reference>